<gene>
    <name evidence="1" type="ORF">NPIL_7021</name>
</gene>
<proteinExistence type="predicted"/>
<organism evidence="1 2">
    <name type="scientific">Nephila pilipes</name>
    <name type="common">Giant wood spider</name>
    <name type="synonym">Nephila maculata</name>
    <dbReference type="NCBI Taxonomy" id="299642"/>
    <lineage>
        <taxon>Eukaryota</taxon>
        <taxon>Metazoa</taxon>
        <taxon>Ecdysozoa</taxon>
        <taxon>Arthropoda</taxon>
        <taxon>Chelicerata</taxon>
        <taxon>Arachnida</taxon>
        <taxon>Araneae</taxon>
        <taxon>Araneomorphae</taxon>
        <taxon>Entelegynae</taxon>
        <taxon>Araneoidea</taxon>
        <taxon>Nephilidae</taxon>
        <taxon>Nephila</taxon>
    </lineage>
</organism>
<evidence type="ECO:0000313" key="2">
    <source>
        <dbReference type="Proteomes" id="UP000887013"/>
    </source>
</evidence>
<comment type="caution">
    <text evidence="1">The sequence shown here is derived from an EMBL/GenBank/DDBJ whole genome shotgun (WGS) entry which is preliminary data.</text>
</comment>
<dbReference type="AlphaFoldDB" id="A0A8X6NUX3"/>
<dbReference type="EMBL" id="BMAW01013204">
    <property type="protein sequence ID" value="GFT32705.1"/>
    <property type="molecule type" value="Genomic_DNA"/>
</dbReference>
<evidence type="ECO:0000313" key="1">
    <source>
        <dbReference type="EMBL" id="GFT32705.1"/>
    </source>
</evidence>
<keyword evidence="2" id="KW-1185">Reference proteome</keyword>
<accession>A0A8X6NUX3</accession>
<dbReference type="Proteomes" id="UP000887013">
    <property type="component" value="Unassembled WGS sequence"/>
</dbReference>
<protein>
    <submittedName>
        <fullName evidence="1">Uncharacterized protein</fullName>
    </submittedName>
</protein>
<name>A0A8X6NUX3_NEPPI</name>
<sequence>MVNVPIAGKFQIQNKAQILRLPDHQKSKSFMIRLHMSALVLQMTISSAKKAKLPPSRDDVFSTTQGEGEKVWTQNRAPRKFLAELKTSGHSII</sequence>
<reference evidence="1" key="1">
    <citation type="submission" date="2020-08" db="EMBL/GenBank/DDBJ databases">
        <title>Multicomponent nature underlies the extraordinary mechanical properties of spider dragline silk.</title>
        <authorList>
            <person name="Kono N."/>
            <person name="Nakamura H."/>
            <person name="Mori M."/>
            <person name="Yoshida Y."/>
            <person name="Ohtoshi R."/>
            <person name="Malay A.D."/>
            <person name="Moran D.A.P."/>
            <person name="Tomita M."/>
            <person name="Numata K."/>
            <person name="Arakawa K."/>
        </authorList>
    </citation>
    <scope>NUCLEOTIDE SEQUENCE</scope>
</reference>